<dbReference type="AlphaFoldDB" id="A0A1G6N103"/>
<name>A0A1G6N103_9BACT</name>
<dbReference type="Proteomes" id="UP000199411">
    <property type="component" value="Unassembled WGS sequence"/>
</dbReference>
<dbReference type="RefSeq" id="WP_092128747.1">
    <property type="nucleotide sequence ID" value="NZ_FMYU01000007.1"/>
</dbReference>
<organism evidence="2 3">
    <name type="scientific">Desulfurella multipotens</name>
    <dbReference type="NCBI Taxonomy" id="79269"/>
    <lineage>
        <taxon>Bacteria</taxon>
        <taxon>Pseudomonadati</taxon>
        <taxon>Campylobacterota</taxon>
        <taxon>Desulfurellia</taxon>
        <taxon>Desulfurellales</taxon>
        <taxon>Desulfurellaceae</taxon>
        <taxon>Desulfurella</taxon>
    </lineage>
</organism>
<dbReference type="EMBL" id="FMYU01000007">
    <property type="protein sequence ID" value="SDC61512.1"/>
    <property type="molecule type" value="Genomic_DNA"/>
</dbReference>
<dbReference type="InterPro" id="IPR043129">
    <property type="entry name" value="ATPase_NBD"/>
</dbReference>
<dbReference type="Gene3D" id="3.30.420.40">
    <property type="match status" value="1"/>
</dbReference>
<reference evidence="3" key="1">
    <citation type="submission" date="2016-10" db="EMBL/GenBank/DDBJ databases">
        <authorList>
            <person name="Varghese N."/>
            <person name="Submissions S."/>
        </authorList>
    </citation>
    <scope>NUCLEOTIDE SEQUENCE [LARGE SCALE GENOMIC DNA]</scope>
    <source>
        <strain evidence="3">DSM 8415</strain>
    </source>
</reference>
<keyword evidence="3" id="KW-1185">Reference proteome</keyword>
<sequence length="294" mass="33297">MIAAIDIGTNTIRLAIADERTCKLVLRLSKIARLGKGSNGYLQEENIQKALYILSYYENLMKSYNCTDYKAVATSAIREAKNKDDFLNKTHLNIEVIDGLKEAYLSQKGILYALDYLKNKRWVGFDLGGGSCEFMFCENERIVKSFSVKLGVVKLLEQFCKTDPPSKKNLFDAGLAFKDELLKHKVTFDFEYLIGNAGTVTSLAAMDLNLKTYDYEKCENYKLTQKSIEKLLNEMILMDKKSRLKHYPVLEEGREDVIVVGAQVVLSIMEVFGKDCVYTTNGSLLEGLIVENFC</sequence>
<accession>A0A1G6N103</accession>
<dbReference type="PANTHER" id="PTHR30005:SF0">
    <property type="entry name" value="RETROGRADE REGULATION PROTEIN 2"/>
    <property type="match status" value="1"/>
</dbReference>
<dbReference type="Pfam" id="PF02541">
    <property type="entry name" value="Ppx-GppA"/>
    <property type="match status" value="1"/>
</dbReference>
<dbReference type="InterPro" id="IPR050273">
    <property type="entry name" value="GppA/Ppx_hydrolase"/>
</dbReference>
<dbReference type="CDD" id="cd24054">
    <property type="entry name" value="ASKHA_NBD_AaPPX-GppA_MtPPX2-like"/>
    <property type="match status" value="1"/>
</dbReference>
<dbReference type="SUPFAM" id="SSF53067">
    <property type="entry name" value="Actin-like ATPase domain"/>
    <property type="match status" value="2"/>
</dbReference>
<gene>
    <name evidence="2" type="ORF">SAMN05660835_01082</name>
</gene>
<dbReference type="InterPro" id="IPR003695">
    <property type="entry name" value="Ppx_GppA_N"/>
</dbReference>
<evidence type="ECO:0000313" key="3">
    <source>
        <dbReference type="Proteomes" id="UP000199411"/>
    </source>
</evidence>
<proteinExistence type="predicted"/>
<dbReference type="PANTHER" id="PTHR30005">
    <property type="entry name" value="EXOPOLYPHOSPHATASE"/>
    <property type="match status" value="1"/>
</dbReference>
<dbReference type="GO" id="GO:0016462">
    <property type="term" value="F:pyrophosphatase activity"/>
    <property type="evidence" value="ECO:0007669"/>
    <property type="project" value="TreeGrafter"/>
</dbReference>
<feature type="domain" description="Ppx/GppA phosphatase N-terminal" evidence="1">
    <location>
        <begin position="22"/>
        <end position="291"/>
    </location>
</feature>
<dbReference type="Gene3D" id="3.30.420.150">
    <property type="entry name" value="Exopolyphosphatase. Domain 2"/>
    <property type="match status" value="1"/>
</dbReference>
<evidence type="ECO:0000313" key="2">
    <source>
        <dbReference type="EMBL" id="SDC61512.1"/>
    </source>
</evidence>
<dbReference type="OrthoDB" id="9793035at2"/>
<evidence type="ECO:0000259" key="1">
    <source>
        <dbReference type="Pfam" id="PF02541"/>
    </source>
</evidence>
<protein>
    <submittedName>
        <fullName evidence="2">Exopolyphosphatase / guanosine-5'-triphosphate,3'-diphosphate pyrophosphatase</fullName>
    </submittedName>
</protein>